<dbReference type="PANTHER" id="PTHR43441:SF10">
    <property type="entry name" value="ACETYLTRANSFERASE"/>
    <property type="match status" value="1"/>
</dbReference>
<evidence type="ECO:0000313" key="2">
    <source>
        <dbReference type="EMBL" id="RKT72354.1"/>
    </source>
</evidence>
<evidence type="ECO:0000313" key="3">
    <source>
        <dbReference type="Proteomes" id="UP000272729"/>
    </source>
</evidence>
<sequence length="176" mass="19313">MEPVDLKADGFVLDQLTAADAPALLAAVDDDAIGQWLSGYRLPDERAALAFIGYRAWQWAADQRCSWVVRDEDGAIAGEVCLRDLDHHDRNALAVCWTAATHRGRGVAVAALTAALRFGFEEVGLHRVGYRHSVANHASRRVAEKCGFTFEGTLRGAELVHGVHHDLLQWSRLATD</sequence>
<dbReference type="GO" id="GO:1990189">
    <property type="term" value="F:protein N-terminal-serine acetyltransferase activity"/>
    <property type="evidence" value="ECO:0007669"/>
    <property type="project" value="TreeGrafter"/>
</dbReference>
<proteinExistence type="predicted"/>
<dbReference type="PROSITE" id="PS51186">
    <property type="entry name" value="GNAT"/>
    <property type="match status" value="1"/>
</dbReference>
<name>A0A495XHW8_9PSEU</name>
<keyword evidence="2" id="KW-0808">Transferase</keyword>
<dbReference type="EMBL" id="RBXR01000001">
    <property type="protein sequence ID" value="RKT72354.1"/>
    <property type="molecule type" value="Genomic_DNA"/>
</dbReference>
<dbReference type="GO" id="GO:0005737">
    <property type="term" value="C:cytoplasm"/>
    <property type="evidence" value="ECO:0007669"/>
    <property type="project" value="TreeGrafter"/>
</dbReference>
<dbReference type="PANTHER" id="PTHR43441">
    <property type="entry name" value="RIBOSOMAL-PROTEIN-SERINE ACETYLTRANSFERASE"/>
    <property type="match status" value="1"/>
</dbReference>
<dbReference type="InterPro" id="IPR051908">
    <property type="entry name" value="Ribosomal_N-acetyltransferase"/>
</dbReference>
<keyword evidence="3" id="KW-1185">Reference proteome</keyword>
<protein>
    <submittedName>
        <fullName evidence="2">RimJ/RimL family protein N-acetyltransferase</fullName>
    </submittedName>
</protein>
<dbReference type="Pfam" id="PF13302">
    <property type="entry name" value="Acetyltransf_3"/>
    <property type="match status" value="1"/>
</dbReference>
<dbReference type="Proteomes" id="UP000272729">
    <property type="component" value="Unassembled WGS sequence"/>
</dbReference>
<feature type="domain" description="N-acetyltransferase" evidence="1">
    <location>
        <begin position="11"/>
        <end position="169"/>
    </location>
</feature>
<dbReference type="InterPro" id="IPR016181">
    <property type="entry name" value="Acyl_CoA_acyltransferase"/>
</dbReference>
<comment type="caution">
    <text evidence="2">The sequence shown here is derived from an EMBL/GenBank/DDBJ whole genome shotgun (WGS) entry which is preliminary data.</text>
</comment>
<evidence type="ECO:0000259" key="1">
    <source>
        <dbReference type="PROSITE" id="PS51186"/>
    </source>
</evidence>
<dbReference type="InterPro" id="IPR000182">
    <property type="entry name" value="GNAT_dom"/>
</dbReference>
<dbReference type="SUPFAM" id="SSF55729">
    <property type="entry name" value="Acyl-CoA N-acyltransferases (Nat)"/>
    <property type="match status" value="1"/>
</dbReference>
<dbReference type="AlphaFoldDB" id="A0A495XHW8"/>
<dbReference type="OrthoDB" id="2061990at2"/>
<reference evidence="2 3" key="1">
    <citation type="submission" date="2018-10" db="EMBL/GenBank/DDBJ databases">
        <title>Sequencing the genomes of 1000 actinobacteria strains.</title>
        <authorList>
            <person name="Klenk H.-P."/>
        </authorList>
    </citation>
    <scope>NUCLEOTIDE SEQUENCE [LARGE SCALE GENOMIC DNA]</scope>
    <source>
        <strain evidence="2 3">DSM 43911</strain>
    </source>
</reference>
<dbReference type="GO" id="GO:0008999">
    <property type="term" value="F:protein-N-terminal-alanine acetyltransferase activity"/>
    <property type="evidence" value="ECO:0007669"/>
    <property type="project" value="TreeGrafter"/>
</dbReference>
<organism evidence="2 3">
    <name type="scientific">Saccharothrix variisporea</name>
    <dbReference type="NCBI Taxonomy" id="543527"/>
    <lineage>
        <taxon>Bacteria</taxon>
        <taxon>Bacillati</taxon>
        <taxon>Actinomycetota</taxon>
        <taxon>Actinomycetes</taxon>
        <taxon>Pseudonocardiales</taxon>
        <taxon>Pseudonocardiaceae</taxon>
        <taxon>Saccharothrix</taxon>
    </lineage>
</organism>
<dbReference type="Gene3D" id="3.40.630.30">
    <property type="match status" value="1"/>
</dbReference>
<dbReference type="RefSeq" id="WP_121225325.1">
    <property type="nucleotide sequence ID" value="NZ_JBIUBA010000060.1"/>
</dbReference>
<gene>
    <name evidence="2" type="ORF">DFJ66_5665</name>
</gene>
<accession>A0A495XHW8</accession>